<feature type="region of interest" description="Disordered" evidence="1">
    <location>
        <begin position="51"/>
        <end position="171"/>
    </location>
</feature>
<dbReference type="AlphaFoldDB" id="A0A3B5QGM9"/>
<keyword evidence="3" id="KW-1185">Reference proteome</keyword>
<proteinExistence type="predicted"/>
<reference evidence="3" key="1">
    <citation type="submission" date="2012-01" db="EMBL/GenBank/DDBJ databases">
        <authorList>
            <person name="Walter R."/>
            <person name="Schartl M."/>
            <person name="Warren W."/>
        </authorList>
    </citation>
    <scope>NUCLEOTIDE SEQUENCE [LARGE SCALE GENOMIC DNA]</scope>
    <source>
        <strain evidence="3">JP 163 A</strain>
    </source>
</reference>
<protein>
    <submittedName>
        <fullName evidence="2">Uncharacterized protein</fullName>
    </submittedName>
</protein>
<organism evidence="2 3">
    <name type="scientific">Xiphophorus maculatus</name>
    <name type="common">Southern platyfish</name>
    <name type="synonym">Platypoecilus maculatus</name>
    <dbReference type="NCBI Taxonomy" id="8083"/>
    <lineage>
        <taxon>Eukaryota</taxon>
        <taxon>Metazoa</taxon>
        <taxon>Chordata</taxon>
        <taxon>Craniata</taxon>
        <taxon>Vertebrata</taxon>
        <taxon>Euteleostomi</taxon>
        <taxon>Actinopterygii</taxon>
        <taxon>Neopterygii</taxon>
        <taxon>Teleostei</taxon>
        <taxon>Neoteleostei</taxon>
        <taxon>Acanthomorphata</taxon>
        <taxon>Ovalentaria</taxon>
        <taxon>Atherinomorphae</taxon>
        <taxon>Cyprinodontiformes</taxon>
        <taxon>Poeciliidae</taxon>
        <taxon>Poeciliinae</taxon>
        <taxon>Xiphophorus</taxon>
    </lineage>
</organism>
<accession>A0A3B5QGM9</accession>
<feature type="compositionally biased region" description="Basic and acidic residues" evidence="1">
    <location>
        <begin position="155"/>
        <end position="171"/>
    </location>
</feature>
<reference evidence="2" key="4">
    <citation type="submission" date="2025-09" db="UniProtKB">
        <authorList>
            <consortium name="Ensembl"/>
        </authorList>
    </citation>
    <scope>IDENTIFICATION</scope>
    <source>
        <strain evidence="2">JP 163 A</strain>
    </source>
</reference>
<dbReference type="InParanoid" id="A0A3B5QGM9"/>
<dbReference type="GeneTree" id="ENSGT00990000204015"/>
<feature type="compositionally biased region" description="Basic and acidic residues" evidence="1">
    <location>
        <begin position="57"/>
        <end position="93"/>
    </location>
</feature>
<sequence>LNFFPEVSSDNDVEDGVENAVEERQVGEDLPTEGLDFHRAAVCQYTGLVEPGWDFPQMERDPTDQERQQDGQHQSEVDAAVDVHQDAHVDHFAQSKTKNPVKLIPSVDGPEGQEGDQEQVGSSQVAQVDLSHGAGLLMEDEDHQHKDVQNNSQNRDGHDVRWDISEDPVVK</sequence>
<dbReference type="Ensembl" id="ENSXMAT00000029454.1">
    <property type="protein sequence ID" value="ENSXMAP00000029390.1"/>
    <property type="gene ID" value="ENSXMAG00000021197.1"/>
</dbReference>
<evidence type="ECO:0000256" key="1">
    <source>
        <dbReference type="SAM" id="MobiDB-lite"/>
    </source>
</evidence>
<evidence type="ECO:0000313" key="2">
    <source>
        <dbReference type="Ensembl" id="ENSXMAP00000029390.1"/>
    </source>
</evidence>
<reference evidence="3" key="2">
    <citation type="journal article" date="2013" name="Nat. Genet.">
        <title>The genome of the platyfish, Xiphophorus maculatus, provides insights into evolutionary adaptation and several complex traits.</title>
        <authorList>
            <person name="Schartl M."/>
            <person name="Walter R.B."/>
            <person name="Shen Y."/>
            <person name="Garcia T."/>
            <person name="Catchen J."/>
            <person name="Amores A."/>
            <person name="Braasch I."/>
            <person name="Chalopin D."/>
            <person name="Volff J.N."/>
            <person name="Lesch K.P."/>
            <person name="Bisazza A."/>
            <person name="Minx P."/>
            <person name="Hillier L."/>
            <person name="Wilson R.K."/>
            <person name="Fuerstenberg S."/>
            <person name="Boore J."/>
            <person name="Searle S."/>
            <person name="Postlethwait J.H."/>
            <person name="Warren W.C."/>
        </authorList>
    </citation>
    <scope>NUCLEOTIDE SEQUENCE [LARGE SCALE GENOMIC DNA]</scope>
    <source>
        <strain evidence="3">JP 163 A</strain>
    </source>
</reference>
<name>A0A3B5QGM9_XIPMA</name>
<dbReference type="Proteomes" id="UP000002852">
    <property type="component" value="Unassembled WGS sequence"/>
</dbReference>
<reference evidence="2" key="3">
    <citation type="submission" date="2025-08" db="UniProtKB">
        <authorList>
            <consortium name="Ensembl"/>
        </authorList>
    </citation>
    <scope>IDENTIFICATION</scope>
    <source>
        <strain evidence="2">JP 163 A</strain>
    </source>
</reference>
<evidence type="ECO:0000313" key="3">
    <source>
        <dbReference type="Proteomes" id="UP000002852"/>
    </source>
</evidence>